<organism evidence="1 4">
    <name type="scientific">Marinomonas gallaica</name>
    <dbReference type="NCBI Taxonomy" id="1806667"/>
    <lineage>
        <taxon>Bacteria</taxon>
        <taxon>Pseudomonadati</taxon>
        <taxon>Pseudomonadota</taxon>
        <taxon>Gammaproteobacteria</taxon>
        <taxon>Oceanospirillales</taxon>
        <taxon>Oceanospirillaceae</taxon>
        <taxon>Marinomonas</taxon>
    </lineage>
</organism>
<proteinExistence type="predicted"/>
<dbReference type="Proteomes" id="UP000092840">
    <property type="component" value="Unassembled WGS sequence"/>
</dbReference>
<sequence length="214" mass="23525">MQKLIAAAASAVILSGCSPTEDVSKETFKYAINNQMPQDCLMLNTRDSDFPVSVDVPQTEREKLISINSDRIAQYDALVEAGLLTVESNTKIIQSAFEDESSTITLNVYSLTDLGQKSFKEIPSNSNMAGDIKGLCAASYHVGKVLEFSEPTQSMGETISHVRYTLLATGIQDWAQNESVQNAFPTMASLLNTERRESATLVLEDGQWVFQEDI</sequence>
<dbReference type="Proteomes" id="UP000092871">
    <property type="component" value="Unassembled WGS sequence"/>
</dbReference>
<dbReference type="EMBL" id="FLRB01000013">
    <property type="protein sequence ID" value="SBT21628.1"/>
    <property type="molecule type" value="Genomic_DNA"/>
</dbReference>
<dbReference type="PROSITE" id="PS51257">
    <property type="entry name" value="PROKAR_LIPOPROTEIN"/>
    <property type="match status" value="1"/>
</dbReference>
<reference evidence="1 4" key="1">
    <citation type="submission" date="2016-06" db="EMBL/GenBank/DDBJ databases">
        <authorList>
            <person name="Kjaerup R.B."/>
            <person name="Dalgaard T.S."/>
            <person name="Juul-Madsen H.R."/>
        </authorList>
    </citation>
    <scope>NUCLEOTIDE SEQUENCE [LARGE SCALE GENOMIC DNA]</scope>
    <source>
        <strain evidence="1 4">CECT 5115</strain>
    </source>
</reference>
<dbReference type="OrthoDB" id="8637570at2"/>
<dbReference type="AlphaFoldDB" id="A0A1C3JTX1"/>
<dbReference type="RefSeq" id="WP_067037634.1">
    <property type="nucleotide sequence ID" value="NZ_FLRA01000023.1"/>
</dbReference>
<evidence type="ECO:0000313" key="4">
    <source>
        <dbReference type="Proteomes" id="UP000092871"/>
    </source>
</evidence>
<accession>A0A1C3JTX1</accession>
<keyword evidence="3" id="KW-1185">Reference proteome</keyword>
<protein>
    <recommendedName>
        <fullName evidence="5">Lipoprotein</fullName>
    </recommendedName>
</protein>
<reference evidence="2 3" key="2">
    <citation type="submission" date="2016-06" db="EMBL/GenBank/DDBJ databases">
        <authorList>
            <person name="Rodrigo-Torres L."/>
            <person name="Arahal D.R."/>
        </authorList>
    </citation>
    <scope>NUCLEOTIDE SEQUENCE [LARGE SCALE GENOMIC DNA]</scope>
    <source>
        <strain evidence="2 3">CECT 5116</strain>
    </source>
</reference>
<evidence type="ECO:0000313" key="2">
    <source>
        <dbReference type="EMBL" id="SBT21628.1"/>
    </source>
</evidence>
<evidence type="ECO:0000313" key="3">
    <source>
        <dbReference type="Proteomes" id="UP000092840"/>
    </source>
</evidence>
<gene>
    <name evidence="1" type="ORF">MGA5115_02820</name>
    <name evidence="2" type="ORF">MGA5116_02224</name>
</gene>
<evidence type="ECO:0008006" key="5">
    <source>
        <dbReference type="Google" id="ProtNLM"/>
    </source>
</evidence>
<dbReference type="EMBL" id="FLRA01000023">
    <property type="protein sequence ID" value="SBT18673.1"/>
    <property type="molecule type" value="Genomic_DNA"/>
</dbReference>
<name>A0A1C3JTX1_9GAMM</name>
<evidence type="ECO:0000313" key="1">
    <source>
        <dbReference type="EMBL" id="SBT18673.1"/>
    </source>
</evidence>